<dbReference type="InterPro" id="IPR005467">
    <property type="entry name" value="His_kinase_dom"/>
</dbReference>
<keyword evidence="3" id="KW-0808">Transferase</keyword>
<evidence type="ECO:0000313" key="9">
    <source>
        <dbReference type="EMBL" id="ECR3144109.1"/>
    </source>
</evidence>
<dbReference type="EMBL" id="AAKFOM010000040">
    <property type="protein sequence ID" value="ECR3144109.1"/>
    <property type="molecule type" value="Genomic_DNA"/>
</dbReference>
<dbReference type="Pfam" id="PF13589">
    <property type="entry name" value="HATPase_c_3"/>
    <property type="match status" value="1"/>
</dbReference>
<evidence type="ECO:0000259" key="8">
    <source>
        <dbReference type="PROSITE" id="PS50109"/>
    </source>
</evidence>
<keyword evidence="7" id="KW-0902">Two-component regulatory system</keyword>
<comment type="caution">
    <text evidence="9">The sequence shown here is derived from an EMBL/GenBank/DDBJ whole genome shotgun (WGS) entry which is preliminary data.</text>
</comment>
<dbReference type="GO" id="GO:0000156">
    <property type="term" value="F:phosphorelay response regulator activity"/>
    <property type="evidence" value="ECO:0007669"/>
    <property type="project" value="TreeGrafter"/>
</dbReference>
<dbReference type="InterPro" id="IPR036890">
    <property type="entry name" value="HATPase_C_sf"/>
</dbReference>
<dbReference type="SMART" id="SM00387">
    <property type="entry name" value="HATPase_c"/>
    <property type="match status" value="1"/>
</dbReference>
<dbReference type="PROSITE" id="PS50109">
    <property type="entry name" value="HIS_KIN"/>
    <property type="match status" value="1"/>
</dbReference>
<sequence length="733" mass="85639">NMKKELKIRPEARLIKTIGEDLIKNPYAAVVELIKNSYDADSEIVIVSIELTNEYVYDKKQKFLKFTIEDDGEGMSLETIKNTWMVPATSYKVNKQYSSKKKRVVQGKKGIGRYASAILGDFLRITTTDLNGMTSIIEIDWKQFDDGKFLDEINIPYECNRTNLKSGTKIEIYSSIEVYYDEIKQQYQDKINWNDNQNNLLFKELRKLLVPVDKSNEIFEIRFSTNGLIEFEIEDKNEKIEPFPLLDFYEYRIKGKISSNGKGLLFYENKNFENSNEKIELDLRNTCGNIEVDLMVFDLDPDVIQNLVNKQKDKEEKQLGKSEFKALIKQYSGVGIYRNLFRIRPYGDYDFDWLGLNARRVNSPTMSISTNQIAGFVNIESENKSNLIEKSDREGLKENENYDNLKNILLQVLNEVEKRRYEFRKNTKRGRVVANNIKDTIRDVFSFDDVNNKISVILHKANIDAHIIEKVQFELKQEEIKKNNGLKNIEEVLAMYEAHAALGKLVLYVLHEGRKPMQIIGLKLNNLKKSLQRFIKTKDESIEQDIKKYNEDSLSQLEKLSNLFKRLDPLMITRSSRRKEVNLYQNALNNYELFKEILKRENIDFEIQCENKELFIYGRDEDLYIIYSNLIENSLYWFQATKQMQKKITISIYRDSNYFYIDYKDNGIGVKKEHANLIFDPGFSTKPEGGTGIGLTIVGQAVSRNDGEIKYIRADEGVYFKICFKDTQNEQTS</sequence>
<dbReference type="GO" id="GO:0007234">
    <property type="term" value="P:osmosensory signaling via phosphorelay pathway"/>
    <property type="evidence" value="ECO:0007669"/>
    <property type="project" value="TreeGrafter"/>
</dbReference>
<comment type="catalytic activity">
    <reaction evidence="1">
        <text>ATP + protein L-histidine = ADP + protein N-phospho-L-histidine.</text>
        <dbReference type="EC" id="2.7.13.3"/>
    </reaction>
</comment>
<dbReference type="GO" id="GO:0004673">
    <property type="term" value="F:protein histidine kinase activity"/>
    <property type="evidence" value="ECO:0007669"/>
    <property type="project" value="UniProtKB-EC"/>
</dbReference>
<keyword evidence="6" id="KW-0067">ATP-binding</keyword>
<feature type="non-terminal residue" evidence="9">
    <location>
        <position position="1"/>
    </location>
</feature>
<dbReference type="GO" id="GO:0030295">
    <property type="term" value="F:protein kinase activator activity"/>
    <property type="evidence" value="ECO:0007669"/>
    <property type="project" value="TreeGrafter"/>
</dbReference>
<keyword evidence="4" id="KW-0547">Nucleotide-binding</keyword>
<dbReference type="SUPFAM" id="SSF55874">
    <property type="entry name" value="ATPase domain of HSP90 chaperone/DNA topoisomerase II/histidine kinase"/>
    <property type="match status" value="2"/>
</dbReference>
<dbReference type="EC" id="2.7.13.3" evidence="2"/>
<name>A0A5Z1RUY6_CAMCO</name>
<gene>
    <name evidence="9" type="ORF">F1P02_08950</name>
</gene>
<dbReference type="AlphaFoldDB" id="A0A5Z1RUY6"/>
<evidence type="ECO:0000256" key="7">
    <source>
        <dbReference type="ARBA" id="ARBA00023012"/>
    </source>
</evidence>
<dbReference type="PANTHER" id="PTHR42878:SF7">
    <property type="entry name" value="SENSOR HISTIDINE KINASE GLRK"/>
    <property type="match status" value="1"/>
</dbReference>
<proteinExistence type="predicted"/>
<keyword evidence="5 9" id="KW-0418">Kinase</keyword>
<evidence type="ECO:0000256" key="5">
    <source>
        <dbReference type="ARBA" id="ARBA00022777"/>
    </source>
</evidence>
<dbReference type="InterPro" id="IPR004358">
    <property type="entry name" value="Sig_transdc_His_kin-like_C"/>
</dbReference>
<protein>
    <recommendedName>
        <fullName evidence="2">histidine kinase</fullName>
        <ecNumber evidence="2">2.7.13.3</ecNumber>
    </recommendedName>
</protein>
<evidence type="ECO:0000256" key="4">
    <source>
        <dbReference type="ARBA" id="ARBA00022741"/>
    </source>
</evidence>
<dbReference type="InterPro" id="IPR003594">
    <property type="entry name" value="HATPase_dom"/>
</dbReference>
<accession>A0A5Z1RUY6</accession>
<dbReference type="Gene3D" id="3.30.565.10">
    <property type="entry name" value="Histidine kinase-like ATPase, C-terminal domain"/>
    <property type="match status" value="2"/>
</dbReference>
<dbReference type="InterPro" id="IPR050351">
    <property type="entry name" value="BphY/WalK/GraS-like"/>
</dbReference>
<reference evidence="9" key="1">
    <citation type="submission" date="2019-09" db="EMBL/GenBank/DDBJ databases">
        <authorList>
            <person name="Ashton P.M."/>
            <person name="Dallman T."/>
            <person name="Nair S."/>
            <person name="De Pinna E."/>
            <person name="Peters T."/>
            <person name="Grant K."/>
        </authorList>
    </citation>
    <scope>NUCLEOTIDE SEQUENCE</scope>
    <source>
        <strain evidence="9">189198</strain>
    </source>
</reference>
<evidence type="ECO:0000256" key="1">
    <source>
        <dbReference type="ARBA" id="ARBA00000085"/>
    </source>
</evidence>
<feature type="domain" description="Histidine kinase" evidence="8">
    <location>
        <begin position="508"/>
        <end position="728"/>
    </location>
</feature>
<dbReference type="GO" id="GO:0005524">
    <property type="term" value="F:ATP binding"/>
    <property type="evidence" value="ECO:0007669"/>
    <property type="project" value="UniProtKB-KW"/>
</dbReference>
<dbReference type="PANTHER" id="PTHR42878">
    <property type="entry name" value="TWO-COMPONENT HISTIDINE KINASE"/>
    <property type="match status" value="1"/>
</dbReference>
<dbReference type="PRINTS" id="PR00344">
    <property type="entry name" value="BCTRLSENSOR"/>
</dbReference>
<dbReference type="Pfam" id="PF02518">
    <property type="entry name" value="HATPase_c"/>
    <property type="match status" value="1"/>
</dbReference>
<evidence type="ECO:0000256" key="2">
    <source>
        <dbReference type="ARBA" id="ARBA00012438"/>
    </source>
</evidence>
<organism evidence="9">
    <name type="scientific">Campylobacter coli</name>
    <dbReference type="NCBI Taxonomy" id="195"/>
    <lineage>
        <taxon>Bacteria</taxon>
        <taxon>Pseudomonadati</taxon>
        <taxon>Campylobacterota</taxon>
        <taxon>Epsilonproteobacteria</taxon>
        <taxon>Campylobacterales</taxon>
        <taxon>Campylobacteraceae</taxon>
        <taxon>Campylobacter</taxon>
    </lineage>
</organism>
<evidence type="ECO:0000256" key="6">
    <source>
        <dbReference type="ARBA" id="ARBA00022840"/>
    </source>
</evidence>
<evidence type="ECO:0000256" key="3">
    <source>
        <dbReference type="ARBA" id="ARBA00022679"/>
    </source>
</evidence>